<dbReference type="InterPro" id="IPR023398">
    <property type="entry name" value="TIF_eIF4e-like"/>
</dbReference>
<comment type="similarity">
    <text evidence="5">Belongs to the eukaryotic initiation factor 4E family.</text>
</comment>
<dbReference type="GO" id="GO:0016281">
    <property type="term" value="C:eukaryotic translation initiation factor 4F complex"/>
    <property type="evidence" value="ECO:0007669"/>
    <property type="project" value="TreeGrafter"/>
</dbReference>
<evidence type="ECO:0000256" key="6">
    <source>
        <dbReference type="SAM" id="MobiDB-lite"/>
    </source>
</evidence>
<evidence type="ECO:0000256" key="2">
    <source>
        <dbReference type="ARBA" id="ARBA00022845"/>
    </source>
</evidence>
<dbReference type="GO" id="GO:0006417">
    <property type="term" value="P:regulation of translation"/>
    <property type="evidence" value="ECO:0007669"/>
    <property type="project" value="UniProtKB-KW"/>
</dbReference>
<accession>A0AAV9X1U2</accession>
<keyword evidence="3 5" id="KW-0694">RNA-binding</keyword>
<dbReference type="AlphaFoldDB" id="A0AAV9X1U2"/>
<gene>
    <name evidence="7" type="ORF">TWF694_002393</name>
</gene>
<dbReference type="PANTHER" id="PTHR11960">
    <property type="entry name" value="EUKARYOTIC TRANSLATION INITIATION FACTOR 4E RELATED"/>
    <property type="match status" value="1"/>
</dbReference>
<dbReference type="Pfam" id="PF01652">
    <property type="entry name" value="IF4E"/>
    <property type="match status" value="1"/>
</dbReference>
<dbReference type="InterPro" id="IPR001040">
    <property type="entry name" value="TIF_eIF_4E"/>
</dbReference>
<organism evidence="7 8">
    <name type="scientific">Orbilia ellipsospora</name>
    <dbReference type="NCBI Taxonomy" id="2528407"/>
    <lineage>
        <taxon>Eukaryota</taxon>
        <taxon>Fungi</taxon>
        <taxon>Dikarya</taxon>
        <taxon>Ascomycota</taxon>
        <taxon>Pezizomycotina</taxon>
        <taxon>Orbiliomycetes</taxon>
        <taxon>Orbiliales</taxon>
        <taxon>Orbiliaceae</taxon>
        <taxon>Orbilia</taxon>
    </lineage>
</organism>
<reference evidence="7 8" key="1">
    <citation type="submission" date="2019-10" db="EMBL/GenBank/DDBJ databases">
        <authorList>
            <person name="Palmer J.M."/>
        </authorList>
    </citation>
    <scope>NUCLEOTIDE SEQUENCE [LARGE SCALE GENOMIC DNA]</scope>
    <source>
        <strain evidence="7 8">TWF694</strain>
    </source>
</reference>
<evidence type="ECO:0000256" key="4">
    <source>
        <dbReference type="ARBA" id="ARBA00022917"/>
    </source>
</evidence>
<evidence type="ECO:0000256" key="3">
    <source>
        <dbReference type="ARBA" id="ARBA00022884"/>
    </source>
</evidence>
<sequence length="256" mass="28331">MATAAAASIPSVNVKGPASGNGSPTSDATSSNSTSPTNSEPVVQAMGNRRQLRDTMLKKLRPLPLQHEWTFWHDKYQAETGSGTAAGGDGYATQLKELANLNTIQEFWQVYNNTPFGSLALRDSLLLFKKNVKPIWEDPRNNKGGSWTFRISKTNDVSADFWKEILMMAIGEVLQEVVQKGDDICGVSISVRFNSHLILVWNRDGSNQKSIDAILARILESLPENLKPLPQNYYYKKHSEHKGYKALDSTASTSTK</sequence>
<dbReference type="Gene3D" id="3.30.760.10">
    <property type="entry name" value="RNA Cap, Translation Initiation Factor Eif4e"/>
    <property type="match status" value="1"/>
</dbReference>
<feature type="region of interest" description="Disordered" evidence="6">
    <location>
        <begin position="1"/>
        <end position="47"/>
    </location>
</feature>
<evidence type="ECO:0000313" key="7">
    <source>
        <dbReference type="EMBL" id="KAK6533453.1"/>
    </source>
</evidence>
<dbReference type="SUPFAM" id="SSF55418">
    <property type="entry name" value="eIF4e-like"/>
    <property type="match status" value="1"/>
</dbReference>
<dbReference type="Proteomes" id="UP001365542">
    <property type="component" value="Unassembled WGS sequence"/>
</dbReference>
<keyword evidence="4 5" id="KW-0648">Protein biosynthesis</keyword>
<evidence type="ECO:0000256" key="5">
    <source>
        <dbReference type="RuleBase" id="RU004374"/>
    </source>
</evidence>
<dbReference type="PANTHER" id="PTHR11960:SF66">
    <property type="entry name" value="EUKARYOTIC TRANSLATION INITIATION FACTOR 4E TYPE 3"/>
    <property type="match status" value="1"/>
</dbReference>
<dbReference type="GO" id="GO:0003743">
    <property type="term" value="F:translation initiation factor activity"/>
    <property type="evidence" value="ECO:0007669"/>
    <property type="project" value="UniProtKB-KW"/>
</dbReference>
<comment type="caution">
    <text evidence="7">The sequence shown here is derived from an EMBL/GenBank/DDBJ whole genome shotgun (WGS) entry which is preliminary data.</text>
</comment>
<evidence type="ECO:0000313" key="8">
    <source>
        <dbReference type="Proteomes" id="UP001365542"/>
    </source>
</evidence>
<keyword evidence="1 5" id="KW-0396">Initiation factor</keyword>
<proteinExistence type="inferred from homology"/>
<feature type="compositionally biased region" description="Low complexity" evidence="6">
    <location>
        <begin position="23"/>
        <end position="39"/>
    </location>
</feature>
<protein>
    <submittedName>
        <fullName evidence="7">Uncharacterized protein</fullName>
    </submittedName>
</protein>
<keyword evidence="8" id="KW-1185">Reference proteome</keyword>
<dbReference type="EMBL" id="JAVHJO010000011">
    <property type="protein sequence ID" value="KAK6533453.1"/>
    <property type="molecule type" value="Genomic_DNA"/>
</dbReference>
<name>A0AAV9X1U2_9PEZI</name>
<dbReference type="GO" id="GO:0000340">
    <property type="term" value="F:RNA 7-methylguanosine cap binding"/>
    <property type="evidence" value="ECO:0007669"/>
    <property type="project" value="TreeGrafter"/>
</dbReference>
<keyword evidence="2" id="KW-0810">Translation regulation</keyword>
<evidence type="ECO:0000256" key="1">
    <source>
        <dbReference type="ARBA" id="ARBA00022540"/>
    </source>
</evidence>